<dbReference type="InterPro" id="IPR036249">
    <property type="entry name" value="Thioredoxin-like_sf"/>
</dbReference>
<feature type="domain" description="GST N-terminal" evidence="7">
    <location>
        <begin position="21"/>
        <end position="100"/>
    </location>
</feature>
<dbReference type="InterPro" id="IPR010987">
    <property type="entry name" value="Glutathione-S-Trfase_C-like"/>
</dbReference>
<dbReference type="SFLD" id="SFLDS00019">
    <property type="entry name" value="Glutathione_Transferase_(cytos"/>
    <property type="match status" value="1"/>
</dbReference>
<keyword evidence="4" id="KW-0808">Transferase</keyword>
<dbReference type="InterPro" id="IPR004045">
    <property type="entry name" value="Glutathione_S-Trfase_N"/>
</dbReference>
<dbReference type="Pfam" id="PF00043">
    <property type="entry name" value="GST_C"/>
    <property type="match status" value="1"/>
</dbReference>
<comment type="subcellular location">
    <subcellularLocation>
        <location evidence="1">Cytoplasm</location>
        <location evidence="1">Cytosol</location>
    </subcellularLocation>
</comment>
<dbReference type="GeneID" id="115731949"/>
<dbReference type="Gene3D" id="1.20.1050.10">
    <property type="match status" value="1"/>
</dbReference>
<dbReference type="Pfam" id="PF02798">
    <property type="entry name" value="GST_N"/>
    <property type="match status" value="1"/>
</dbReference>
<dbReference type="PANTHER" id="PTHR11260">
    <property type="entry name" value="GLUTATHIONE S-TRANSFERASE, GST, SUPERFAMILY, GST DOMAIN CONTAINING"/>
    <property type="match status" value="1"/>
</dbReference>
<dbReference type="PANTHER" id="PTHR11260:SF711">
    <property type="entry name" value="GLUTATHIONE S-TRANSFERASE U9"/>
    <property type="match status" value="1"/>
</dbReference>
<evidence type="ECO:0000256" key="1">
    <source>
        <dbReference type="ARBA" id="ARBA00004514"/>
    </source>
</evidence>
<dbReference type="InterPro" id="IPR040079">
    <property type="entry name" value="Glutathione_S-Trfase"/>
</dbReference>
<dbReference type="GO" id="GO:0006749">
    <property type="term" value="P:glutathione metabolic process"/>
    <property type="evidence" value="ECO:0007669"/>
    <property type="project" value="InterPro"/>
</dbReference>
<evidence type="ECO:0000313" key="9">
    <source>
        <dbReference type="Proteomes" id="UP000827889"/>
    </source>
</evidence>
<dbReference type="SUPFAM" id="SSF52833">
    <property type="entry name" value="Thioredoxin-like"/>
    <property type="match status" value="1"/>
</dbReference>
<keyword evidence="9" id="KW-1185">Reference proteome</keyword>
<evidence type="ECO:0000259" key="8">
    <source>
        <dbReference type="PROSITE" id="PS50405"/>
    </source>
</evidence>
<dbReference type="GO" id="GO:0005829">
    <property type="term" value="C:cytosol"/>
    <property type="evidence" value="ECO:0007669"/>
    <property type="project" value="UniProtKB-SubCell"/>
</dbReference>
<dbReference type="InterPro" id="IPR045073">
    <property type="entry name" value="Omega/Tau-like"/>
</dbReference>
<dbReference type="InterPro" id="IPR045074">
    <property type="entry name" value="GST_C_Tau"/>
</dbReference>
<keyword evidence="3" id="KW-0216">Detoxification</keyword>
<evidence type="ECO:0000256" key="5">
    <source>
        <dbReference type="ARBA" id="ARBA00025743"/>
    </source>
</evidence>
<dbReference type="Proteomes" id="UP000827889">
    <property type="component" value="Chromosome 6"/>
</dbReference>
<evidence type="ECO:0000313" key="10">
    <source>
        <dbReference type="RefSeq" id="XP_030518478.2"/>
    </source>
</evidence>
<organism evidence="9 10">
    <name type="scientific">Rhodamnia argentea</name>
    <dbReference type="NCBI Taxonomy" id="178133"/>
    <lineage>
        <taxon>Eukaryota</taxon>
        <taxon>Viridiplantae</taxon>
        <taxon>Streptophyta</taxon>
        <taxon>Embryophyta</taxon>
        <taxon>Tracheophyta</taxon>
        <taxon>Spermatophyta</taxon>
        <taxon>Magnoliopsida</taxon>
        <taxon>eudicotyledons</taxon>
        <taxon>Gunneridae</taxon>
        <taxon>Pentapetalae</taxon>
        <taxon>rosids</taxon>
        <taxon>malvids</taxon>
        <taxon>Myrtales</taxon>
        <taxon>Myrtaceae</taxon>
        <taxon>Myrtoideae</taxon>
        <taxon>Myrteae</taxon>
        <taxon>Australasian group</taxon>
        <taxon>Rhodamnia</taxon>
    </lineage>
</organism>
<gene>
    <name evidence="10" type="primary">LOC115731949</name>
</gene>
<dbReference type="SUPFAM" id="SSF47616">
    <property type="entry name" value="GST C-terminal domain-like"/>
    <property type="match status" value="1"/>
</dbReference>
<evidence type="ECO:0000259" key="7">
    <source>
        <dbReference type="PROSITE" id="PS50404"/>
    </source>
</evidence>
<protein>
    <recommendedName>
        <fullName evidence="2">glutathione transferase</fullName>
        <ecNumber evidence="2">2.5.1.18</ecNumber>
    </recommendedName>
</protein>
<dbReference type="PROSITE" id="PS50405">
    <property type="entry name" value="GST_CTER"/>
    <property type="match status" value="1"/>
</dbReference>
<comment type="catalytic activity">
    <reaction evidence="6">
        <text>RX + glutathione = an S-substituted glutathione + a halide anion + H(+)</text>
        <dbReference type="Rhea" id="RHEA:16437"/>
        <dbReference type="ChEBI" id="CHEBI:15378"/>
        <dbReference type="ChEBI" id="CHEBI:16042"/>
        <dbReference type="ChEBI" id="CHEBI:17792"/>
        <dbReference type="ChEBI" id="CHEBI:57925"/>
        <dbReference type="ChEBI" id="CHEBI:90779"/>
        <dbReference type="EC" id="2.5.1.18"/>
    </reaction>
</comment>
<dbReference type="CDD" id="cd03058">
    <property type="entry name" value="GST_N_Tau"/>
    <property type="match status" value="1"/>
</dbReference>
<name>A0A8B8N7R6_9MYRT</name>
<dbReference type="GO" id="GO:0009407">
    <property type="term" value="P:toxin catabolic process"/>
    <property type="evidence" value="ECO:0007669"/>
    <property type="project" value="UniProtKB-ARBA"/>
</dbReference>
<sequence length="247" mass="27817">MSNLKLRDREAQREREREMAGRVVLHGMWASPYSMSVKLGLKVKGVEYEYVEEDLMNKSEVLLRLNPVHKKIPVLVHNGKPIAESLVIVEYIEETWKEGPPLLPQDPYERAKVRFWAGFLQRQLFEAMFSVVITDGEAQARAVKEGHEKLAVLEEGIKGGYPGGSPFISGGNLGLLDIVVCSILGAHKVHEEVLGVTYLDSEKYPRVTSWVKSLTELPLVKEAMPPNEKLVDFFQFFRARALESAAA</sequence>
<evidence type="ECO:0000256" key="3">
    <source>
        <dbReference type="ARBA" id="ARBA00022575"/>
    </source>
</evidence>
<dbReference type="AlphaFoldDB" id="A0A8B8N7R6"/>
<reference evidence="10" key="1">
    <citation type="submission" date="2025-08" db="UniProtKB">
        <authorList>
            <consortium name="RefSeq"/>
        </authorList>
    </citation>
    <scope>IDENTIFICATION</scope>
    <source>
        <tissue evidence="10">Leaf</tissue>
    </source>
</reference>
<accession>A0A8B8N7R6</accession>
<dbReference type="GO" id="GO:0004364">
    <property type="term" value="F:glutathione transferase activity"/>
    <property type="evidence" value="ECO:0007669"/>
    <property type="project" value="UniProtKB-EC"/>
</dbReference>
<proteinExistence type="inferred from homology"/>
<dbReference type="InterPro" id="IPR036282">
    <property type="entry name" value="Glutathione-S-Trfase_C_sf"/>
</dbReference>
<evidence type="ECO:0000256" key="4">
    <source>
        <dbReference type="ARBA" id="ARBA00022679"/>
    </source>
</evidence>
<dbReference type="KEGG" id="rarg:115731949"/>
<dbReference type="PROSITE" id="PS50404">
    <property type="entry name" value="GST_NTER"/>
    <property type="match status" value="1"/>
</dbReference>
<feature type="domain" description="GST C-terminal" evidence="8">
    <location>
        <begin position="106"/>
        <end position="233"/>
    </location>
</feature>
<dbReference type="SFLD" id="SFLDG01152">
    <property type="entry name" value="Main.3:_Omega-_and_Tau-like"/>
    <property type="match status" value="1"/>
</dbReference>
<evidence type="ECO:0000256" key="6">
    <source>
        <dbReference type="ARBA" id="ARBA00047960"/>
    </source>
</evidence>
<dbReference type="RefSeq" id="XP_030518478.2">
    <property type="nucleotide sequence ID" value="XM_030662618.2"/>
</dbReference>
<comment type="similarity">
    <text evidence="5">Belongs to the GST superfamily. Tau family.</text>
</comment>
<dbReference type="CDD" id="cd03185">
    <property type="entry name" value="GST_C_Tau"/>
    <property type="match status" value="1"/>
</dbReference>
<dbReference type="Gene3D" id="3.40.30.10">
    <property type="entry name" value="Glutaredoxin"/>
    <property type="match status" value="1"/>
</dbReference>
<dbReference type="SFLD" id="SFLDG00358">
    <property type="entry name" value="Main_(cytGST)"/>
    <property type="match status" value="1"/>
</dbReference>
<dbReference type="EC" id="2.5.1.18" evidence="2"/>
<dbReference type="InterPro" id="IPR004046">
    <property type="entry name" value="GST_C"/>
</dbReference>
<evidence type="ECO:0000256" key="2">
    <source>
        <dbReference type="ARBA" id="ARBA00012452"/>
    </source>
</evidence>